<dbReference type="Proteomes" id="UP001177023">
    <property type="component" value="Unassembled WGS sequence"/>
</dbReference>
<feature type="signal peptide" evidence="11">
    <location>
        <begin position="1"/>
        <end position="17"/>
    </location>
</feature>
<evidence type="ECO:0000256" key="1">
    <source>
        <dbReference type="ARBA" id="ARBA00004651"/>
    </source>
</evidence>
<evidence type="ECO:0000256" key="5">
    <source>
        <dbReference type="ARBA" id="ARBA00023040"/>
    </source>
</evidence>
<keyword evidence="11" id="KW-0732">Signal</keyword>
<protein>
    <recommendedName>
        <fullName evidence="12">G-protein coupled receptors family 3 profile domain-containing protein</fullName>
    </recommendedName>
</protein>
<reference evidence="13" key="1">
    <citation type="submission" date="2023-06" db="EMBL/GenBank/DDBJ databases">
        <authorList>
            <person name="Delattre M."/>
        </authorList>
    </citation>
    <scope>NUCLEOTIDE SEQUENCE</scope>
    <source>
        <strain evidence="13">AF72</strain>
    </source>
</reference>
<dbReference type="AlphaFoldDB" id="A0AA36DDR2"/>
<feature type="transmembrane region" description="Helical" evidence="10">
    <location>
        <begin position="647"/>
        <end position="668"/>
    </location>
</feature>
<dbReference type="GO" id="GO:0007214">
    <property type="term" value="P:gamma-aminobutyric acid signaling pathway"/>
    <property type="evidence" value="ECO:0007669"/>
    <property type="project" value="TreeGrafter"/>
</dbReference>
<evidence type="ECO:0000256" key="8">
    <source>
        <dbReference type="ARBA" id="ARBA00023180"/>
    </source>
</evidence>
<dbReference type="InterPro" id="IPR001828">
    <property type="entry name" value="ANF_lig-bd_rcpt"/>
</dbReference>
<feature type="chain" id="PRO_5041219544" description="G-protein coupled receptors family 3 profile domain-containing protein" evidence="11">
    <location>
        <begin position="18"/>
        <end position="793"/>
    </location>
</feature>
<dbReference type="EMBL" id="CATQJA010002701">
    <property type="protein sequence ID" value="CAJ0584831.1"/>
    <property type="molecule type" value="Genomic_DNA"/>
</dbReference>
<evidence type="ECO:0000256" key="6">
    <source>
        <dbReference type="ARBA" id="ARBA00023136"/>
    </source>
</evidence>
<comment type="caution">
    <text evidence="13">The sequence shown here is derived from an EMBL/GenBank/DDBJ whole genome shotgun (WGS) entry which is preliminary data.</text>
</comment>
<feature type="transmembrane region" description="Helical" evidence="10">
    <location>
        <begin position="518"/>
        <end position="537"/>
    </location>
</feature>
<accession>A0AA36DDR2</accession>
<gene>
    <name evidence="13" type="ORF">MSPICULIGERA_LOCUS22871</name>
</gene>
<feature type="non-terminal residue" evidence="13">
    <location>
        <position position="793"/>
    </location>
</feature>
<evidence type="ECO:0000256" key="9">
    <source>
        <dbReference type="ARBA" id="ARBA00023224"/>
    </source>
</evidence>
<feature type="transmembrane region" description="Helical" evidence="10">
    <location>
        <begin position="483"/>
        <end position="506"/>
    </location>
</feature>
<sequence length="793" mass="88953">MMLLLFYFAILLGGGQASLTCVPSNTGTTIPIGVFHARGGHDSIFTPEVEPAVNVALDHIHNQSCILDGYKLQLTYKDTQCKTSTGMKALFDVVASMPRPVAIFGGVCTEVNEPIAAALKYWQIAQLSYAETHPKFGTADSSELYPTFFRIVPGRTNLNLAKTRLVSHFKWKRIGTVKQADEPRYALPHETLTTRFEEAEVKVVYTAGVTWQEQENIGNELSLLKARDVRIILADVAEELLPRVMCGAESLGMTGKDFVWILPGYHSTSWISKPINGCTEEQLLSAIDGHFAVQFATQRSDLNSYVVGGKKAGDIIRELTESCGRDQCSKKNIFQGYVYDGLWALAIALKEALGNDAFSHTRLIDAIANSKFEGVTGQVRFEKNERLGIAEVLWFQNGSYHHAAHYDGARDEFRVADILNGWQRPEDAPERRVVLQHVSSWLFGAVTFFASLGCLLALLFLALNIKYRNHRFIKMSSPNMNNLIILGSMCTFISVVLVGVDTRLLSEGMFVKMCYAKTWTLCLGFTLAFGAMFAKTWRVHSIFTNIRMDKKAIKDSRLLLMQQNNVEIEPKLEYCDSRNSLVFQAILFAVKGVLMMLGCFLAWETRHVNVPALNDSKYIGMSVYIVVVMSTLGVSIAFILQERVNESFAMTSLFVVVSTALTLCLVFVPKMVELVRNPAGIEQKGYRRGLMKSVVSKAPVNAHNPSPSYTGKETEKDLLARAEAENQLKQRYLHQKTCQLWELLERLRELGDTQFLQQGGPKGRYMYLIYSQKHMPKIDTILIQYEHPFVVGE</sequence>
<evidence type="ECO:0000256" key="7">
    <source>
        <dbReference type="ARBA" id="ARBA00023170"/>
    </source>
</evidence>
<dbReference type="Gene3D" id="3.40.50.2300">
    <property type="match status" value="2"/>
</dbReference>
<name>A0AA36DDR2_9BILA</name>
<keyword evidence="14" id="KW-1185">Reference proteome</keyword>
<feature type="domain" description="G-protein coupled receptors family 3 profile" evidence="12">
    <location>
        <begin position="449"/>
        <end position="678"/>
    </location>
</feature>
<dbReference type="InterPro" id="IPR017979">
    <property type="entry name" value="GPCR_3_CS"/>
</dbReference>
<dbReference type="CDD" id="cd06366">
    <property type="entry name" value="PBP1_GABAb_receptor"/>
    <property type="match status" value="1"/>
</dbReference>
<keyword evidence="6 10" id="KW-0472">Membrane</keyword>
<keyword evidence="8" id="KW-0325">Glycoprotein</keyword>
<evidence type="ECO:0000313" key="14">
    <source>
        <dbReference type="Proteomes" id="UP001177023"/>
    </source>
</evidence>
<dbReference type="PRINTS" id="PR01176">
    <property type="entry name" value="GABABRECEPTR"/>
</dbReference>
<keyword evidence="9" id="KW-0807">Transducer</keyword>
<keyword evidence="7" id="KW-0675">Receptor</keyword>
<proteinExistence type="predicted"/>
<dbReference type="PROSITE" id="PS50259">
    <property type="entry name" value="G_PROTEIN_RECEP_F3_4"/>
    <property type="match status" value="1"/>
</dbReference>
<dbReference type="Pfam" id="PF01094">
    <property type="entry name" value="ANF_receptor"/>
    <property type="match status" value="1"/>
</dbReference>
<keyword evidence="5" id="KW-0297">G-protein coupled receptor</keyword>
<feature type="transmembrane region" description="Helical" evidence="10">
    <location>
        <begin position="618"/>
        <end position="640"/>
    </location>
</feature>
<dbReference type="Pfam" id="PF00003">
    <property type="entry name" value="7tm_3"/>
    <property type="match status" value="1"/>
</dbReference>
<dbReference type="PROSITE" id="PS00981">
    <property type="entry name" value="G_PROTEIN_RECEP_F3_3"/>
    <property type="match status" value="1"/>
</dbReference>
<feature type="transmembrane region" description="Helical" evidence="10">
    <location>
        <begin position="441"/>
        <end position="463"/>
    </location>
</feature>
<comment type="subcellular location">
    <subcellularLocation>
        <location evidence="1">Cell membrane</location>
        <topology evidence="1">Multi-pass membrane protein</topology>
    </subcellularLocation>
</comment>
<keyword evidence="3 10" id="KW-0812">Transmembrane</keyword>
<evidence type="ECO:0000256" key="2">
    <source>
        <dbReference type="ARBA" id="ARBA00022475"/>
    </source>
</evidence>
<keyword evidence="4 10" id="KW-1133">Transmembrane helix</keyword>
<dbReference type="PANTHER" id="PTHR10519:SF74">
    <property type="entry name" value="GAMMA-AMINOBUTYRIC ACID TYPE B RECEPTOR SUBUNIT 2"/>
    <property type="match status" value="1"/>
</dbReference>
<dbReference type="InterPro" id="IPR017978">
    <property type="entry name" value="GPCR_3_C"/>
</dbReference>
<dbReference type="GO" id="GO:0004965">
    <property type="term" value="F:G protein-coupled GABA receptor activity"/>
    <property type="evidence" value="ECO:0007669"/>
    <property type="project" value="InterPro"/>
</dbReference>
<evidence type="ECO:0000259" key="12">
    <source>
        <dbReference type="PROSITE" id="PS50259"/>
    </source>
</evidence>
<keyword evidence="2" id="KW-1003">Cell membrane</keyword>
<dbReference type="PRINTS" id="PR01177">
    <property type="entry name" value="GABAB1RECPTR"/>
</dbReference>
<dbReference type="InterPro" id="IPR028082">
    <property type="entry name" value="Peripla_BP_I"/>
</dbReference>
<evidence type="ECO:0000256" key="3">
    <source>
        <dbReference type="ARBA" id="ARBA00022692"/>
    </source>
</evidence>
<evidence type="ECO:0000256" key="10">
    <source>
        <dbReference type="SAM" id="Phobius"/>
    </source>
</evidence>
<feature type="transmembrane region" description="Helical" evidence="10">
    <location>
        <begin position="581"/>
        <end position="603"/>
    </location>
</feature>
<evidence type="ECO:0000313" key="13">
    <source>
        <dbReference type="EMBL" id="CAJ0584831.1"/>
    </source>
</evidence>
<evidence type="ECO:0000256" key="4">
    <source>
        <dbReference type="ARBA" id="ARBA00022989"/>
    </source>
</evidence>
<dbReference type="PANTHER" id="PTHR10519">
    <property type="entry name" value="GABA-B RECEPTOR"/>
    <property type="match status" value="1"/>
</dbReference>
<dbReference type="GO" id="GO:0038039">
    <property type="term" value="C:G protein-coupled receptor heterodimeric complex"/>
    <property type="evidence" value="ECO:0007669"/>
    <property type="project" value="TreeGrafter"/>
</dbReference>
<dbReference type="InterPro" id="IPR002455">
    <property type="entry name" value="GPCR3_GABA-B"/>
</dbReference>
<organism evidence="13 14">
    <name type="scientific">Mesorhabditis spiculigera</name>
    <dbReference type="NCBI Taxonomy" id="96644"/>
    <lineage>
        <taxon>Eukaryota</taxon>
        <taxon>Metazoa</taxon>
        <taxon>Ecdysozoa</taxon>
        <taxon>Nematoda</taxon>
        <taxon>Chromadorea</taxon>
        <taxon>Rhabditida</taxon>
        <taxon>Rhabditina</taxon>
        <taxon>Rhabditomorpha</taxon>
        <taxon>Rhabditoidea</taxon>
        <taxon>Rhabditidae</taxon>
        <taxon>Mesorhabditinae</taxon>
        <taxon>Mesorhabditis</taxon>
    </lineage>
</organism>
<dbReference type="SUPFAM" id="SSF53822">
    <property type="entry name" value="Periplasmic binding protein-like I"/>
    <property type="match status" value="1"/>
</dbReference>
<evidence type="ECO:0000256" key="11">
    <source>
        <dbReference type="SAM" id="SignalP"/>
    </source>
</evidence>